<keyword evidence="2" id="KW-0433">Leucine-rich repeat</keyword>
<feature type="domain" description="Protein kinase" evidence="10">
    <location>
        <begin position="394"/>
        <end position="689"/>
    </location>
</feature>
<dbReference type="PROSITE" id="PS50011">
    <property type="entry name" value="PROTEIN_KINASE_DOM"/>
    <property type="match status" value="1"/>
</dbReference>
<dbReference type="AlphaFoldDB" id="A0AAN9K6Z2"/>
<evidence type="ECO:0000256" key="3">
    <source>
        <dbReference type="ARBA" id="ARBA00022692"/>
    </source>
</evidence>
<comment type="caution">
    <text evidence="11">The sequence shown here is derived from an EMBL/GenBank/DDBJ whole genome shotgun (WGS) entry which is preliminary data.</text>
</comment>
<feature type="transmembrane region" description="Helical" evidence="9">
    <location>
        <begin position="367"/>
        <end position="391"/>
    </location>
</feature>
<dbReference type="SMART" id="SM00369">
    <property type="entry name" value="LRR_TYP"/>
    <property type="match status" value="4"/>
</dbReference>
<evidence type="ECO:0000256" key="1">
    <source>
        <dbReference type="ARBA" id="ARBA00004370"/>
    </source>
</evidence>
<dbReference type="FunFam" id="3.80.10.10:FF:000380">
    <property type="entry name" value="Putative inactive leucine-rich repeat receptor-like protein kinase"/>
    <property type="match status" value="1"/>
</dbReference>
<evidence type="ECO:0000313" key="12">
    <source>
        <dbReference type="Proteomes" id="UP001359559"/>
    </source>
</evidence>
<evidence type="ECO:0000256" key="4">
    <source>
        <dbReference type="ARBA" id="ARBA00022729"/>
    </source>
</evidence>
<dbReference type="InterPro" id="IPR000719">
    <property type="entry name" value="Prot_kinase_dom"/>
</dbReference>
<evidence type="ECO:0000256" key="7">
    <source>
        <dbReference type="ARBA" id="ARBA00023136"/>
    </source>
</evidence>
<dbReference type="Proteomes" id="UP001359559">
    <property type="component" value="Unassembled WGS sequence"/>
</dbReference>
<evidence type="ECO:0000256" key="9">
    <source>
        <dbReference type="SAM" id="Phobius"/>
    </source>
</evidence>
<dbReference type="GO" id="GO:0016020">
    <property type="term" value="C:membrane"/>
    <property type="evidence" value="ECO:0007669"/>
    <property type="project" value="UniProtKB-SubCell"/>
</dbReference>
<dbReference type="InterPro" id="IPR032675">
    <property type="entry name" value="LRR_dom_sf"/>
</dbReference>
<keyword evidence="12" id="KW-1185">Reference proteome</keyword>
<comment type="subcellular location">
    <subcellularLocation>
        <location evidence="1">Membrane</location>
    </subcellularLocation>
</comment>
<dbReference type="SUPFAM" id="SSF52058">
    <property type="entry name" value="L domain-like"/>
    <property type="match status" value="1"/>
</dbReference>
<dbReference type="Pfam" id="PF07714">
    <property type="entry name" value="PK_Tyr_Ser-Thr"/>
    <property type="match status" value="1"/>
</dbReference>
<dbReference type="EMBL" id="JAYKXN010000002">
    <property type="protein sequence ID" value="KAK7311369.1"/>
    <property type="molecule type" value="Genomic_DNA"/>
</dbReference>
<keyword evidence="5" id="KW-0677">Repeat</keyword>
<reference evidence="11 12" key="1">
    <citation type="submission" date="2024-01" db="EMBL/GenBank/DDBJ databases">
        <title>The genomes of 5 underutilized Papilionoideae crops provide insights into root nodulation and disease resistance.</title>
        <authorList>
            <person name="Yuan L."/>
        </authorList>
    </citation>
    <scope>NUCLEOTIDE SEQUENCE [LARGE SCALE GENOMIC DNA]</scope>
    <source>
        <strain evidence="11">LY-2023</strain>
        <tissue evidence="11">Leaf</tissue>
    </source>
</reference>
<evidence type="ECO:0000256" key="5">
    <source>
        <dbReference type="ARBA" id="ARBA00022737"/>
    </source>
</evidence>
<evidence type="ECO:0000259" key="10">
    <source>
        <dbReference type="PROSITE" id="PS50011"/>
    </source>
</evidence>
<keyword evidence="4" id="KW-0732">Signal</keyword>
<proteinExistence type="predicted"/>
<evidence type="ECO:0000256" key="2">
    <source>
        <dbReference type="ARBA" id="ARBA00022614"/>
    </source>
</evidence>
<gene>
    <name evidence="11" type="ORF">RJT34_09475</name>
</gene>
<dbReference type="InterPro" id="IPR011009">
    <property type="entry name" value="Kinase-like_dom_sf"/>
</dbReference>
<dbReference type="InterPro" id="IPR050647">
    <property type="entry name" value="Plant_LRR-RLKs"/>
</dbReference>
<dbReference type="GO" id="GO:0005524">
    <property type="term" value="F:ATP binding"/>
    <property type="evidence" value="ECO:0007669"/>
    <property type="project" value="InterPro"/>
</dbReference>
<keyword evidence="8" id="KW-0325">Glycoprotein</keyword>
<dbReference type="Gene3D" id="1.10.510.10">
    <property type="entry name" value="Transferase(Phosphotransferase) domain 1"/>
    <property type="match status" value="1"/>
</dbReference>
<organism evidence="11 12">
    <name type="scientific">Clitoria ternatea</name>
    <name type="common">Butterfly pea</name>
    <dbReference type="NCBI Taxonomy" id="43366"/>
    <lineage>
        <taxon>Eukaryota</taxon>
        <taxon>Viridiplantae</taxon>
        <taxon>Streptophyta</taxon>
        <taxon>Embryophyta</taxon>
        <taxon>Tracheophyta</taxon>
        <taxon>Spermatophyta</taxon>
        <taxon>Magnoliopsida</taxon>
        <taxon>eudicotyledons</taxon>
        <taxon>Gunneridae</taxon>
        <taxon>Pentapetalae</taxon>
        <taxon>rosids</taxon>
        <taxon>fabids</taxon>
        <taxon>Fabales</taxon>
        <taxon>Fabaceae</taxon>
        <taxon>Papilionoideae</taxon>
        <taxon>50 kb inversion clade</taxon>
        <taxon>NPAAA clade</taxon>
        <taxon>indigoferoid/millettioid clade</taxon>
        <taxon>Phaseoleae</taxon>
        <taxon>Clitoria</taxon>
    </lineage>
</organism>
<keyword evidence="6 9" id="KW-1133">Transmembrane helix</keyword>
<dbReference type="FunFam" id="3.80.10.10:FF:000041">
    <property type="entry name" value="LRR receptor-like serine/threonine-protein kinase ERECTA"/>
    <property type="match status" value="1"/>
</dbReference>
<accession>A0AAN9K6Z2</accession>
<dbReference type="PANTHER" id="PTHR48056">
    <property type="entry name" value="LRR RECEPTOR-LIKE SERINE/THREONINE-PROTEIN KINASE-RELATED"/>
    <property type="match status" value="1"/>
</dbReference>
<dbReference type="Pfam" id="PF00560">
    <property type="entry name" value="LRR_1"/>
    <property type="match status" value="1"/>
</dbReference>
<evidence type="ECO:0000256" key="6">
    <source>
        <dbReference type="ARBA" id="ARBA00022989"/>
    </source>
</evidence>
<dbReference type="Pfam" id="PF13855">
    <property type="entry name" value="LRR_8"/>
    <property type="match status" value="1"/>
</dbReference>
<keyword evidence="3 9" id="KW-0812">Transmembrane</keyword>
<evidence type="ECO:0000256" key="8">
    <source>
        <dbReference type="ARBA" id="ARBA00023180"/>
    </source>
</evidence>
<dbReference type="Gene3D" id="3.80.10.10">
    <property type="entry name" value="Ribonuclease Inhibitor"/>
    <property type="match status" value="2"/>
</dbReference>
<evidence type="ECO:0000313" key="11">
    <source>
        <dbReference type="EMBL" id="KAK7311369.1"/>
    </source>
</evidence>
<dbReference type="GO" id="GO:0004672">
    <property type="term" value="F:protein kinase activity"/>
    <property type="evidence" value="ECO:0007669"/>
    <property type="project" value="InterPro"/>
</dbReference>
<dbReference type="GO" id="GO:0033612">
    <property type="term" value="F:receptor serine/threonine kinase binding"/>
    <property type="evidence" value="ECO:0007669"/>
    <property type="project" value="TreeGrafter"/>
</dbReference>
<name>A0AAN9K6Z2_CLITE</name>
<dbReference type="InterPro" id="IPR003591">
    <property type="entry name" value="Leu-rich_rpt_typical-subtyp"/>
</dbReference>
<dbReference type="InterPro" id="IPR001611">
    <property type="entry name" value="Leu-rich_rpt"/>
</dbReference>
<dbReference type="PANTHER" id="PTHR48056:SF71">
    <property type="entry name" value="LEUCINE-RICH REPEAT PROTEIN KINASE FAMILY PROTEIN"/>
    <property type="match status" value="1"/>
</dbReference>
<dbReference type="SUPFAM" id="SSF56112">
    <property type="entry name" value="Protein kinase-like (PK-like)"/>
    <property type="match status" value="1"/>
</dbReference>
<dbReference type="InterPro" id="IPR001245">
    <property type="entry name" value="Ser-Thr/Tyr_kinase_cat_dom"/>
</dbReference>
<dbReference type="FunFam" id="1.10.510.10:FF:000657">
    <property type="entry name" value="Putative inactive leucine-rich repeat receptor-like protein kinase"/>
    <property type="match status" value="1"/>
</dbReference>
<protein>
    <recommendedName>
        <fullName evidence="10">Protein kinase domain-containing protein</fullName>
    </recommendedName>
</protein>
<sequence length="706" mass="78567">MPLVLVHHAKPFSTTSLLIQRVFFIEALIYTTQVLLQLRTYLEYPTSPQIWENYKGDLCNIPSSLHASIKCDGSSVTELKIMGDKGVVMVDKFNGFAVTNQTLSMIFSIDSFVTTLTRLSLLQVLDMSLNFLYGSIPPRIVAMVELHTLTLDGNYLNNTMPDWFESLSNLSVLSLKNNHLKGSFPSSLCKIKSLAAISLSQNELSGGLPDLTALSRLHVLDLRENHLDSELPLMPKAVVTILLSKNSFSGEIPIEFGELGQLQHLDLLSNQLSEMPPPALFSLPNISYLNLATNDLSGSFPQKVECGTKLGFVDISSNKLDGELPSCLASTSGKRVVKYDGNCLFVNSQHLRQGPYCKEGRNKFWKWQIVVGVSMIIVIALTLSAFGVFFYRKYHSMEMYGHDMLPKVAQDNSTTGVSSEFLASVSKLENGSYVMIQCVTLSKKCPKKNVKARLDLLSKLRHPNLVSLLGHCIDGDEQDDSSGLKLHLIYEYMPNDNFRTYLSEFSSDKILIWSDRLAILIGVAKAVHFLHTRVIPGCFRNQLKTNNILLDEHHIPKLSDYGMSMIVKEIEYLEAKGENPKSCQRENLEDDVYNFGLILYESLVGPIASEKGKIFFLDEKVLSNEIKCCEPQASFDSQDGRRGIVDPVVLTTSCQESLSIAISITTKCISADSSSRPSFEDVLWNLQYATQVQATADAEQKSDSAS</sequence>
<keyword evidence="7 9" id="KW-0472">Membrane</keyword>